<gene>
    <name evidence="5" type="ORF">EJO50_15330</name>
</gene>
<sequence>MSLLNTALAQEIVNRTMTIIGSNVNVIDASGTVIGSGDAKRLGKQHEGALLVLSQQRTVEIDDAMAQQLHGVRPGVNLPLRLAGQIVGVVGITGQPDAVRHYGELVRMTAEMSLEQARLIQALGRDTRYREELVLQLIKGEAAPHSDLEAWAQKLGVDIQRPRVVAVIEVDSGTLGIDAALAELQELQTLLGTPERDNLVATVSLTELVVLKPALDHQGSWNPEEHRLRVHDLLARVASKSKLGVRIALGQYFSCANAVALSYQSAITTLQIGKTRHLEQACFFYQDLSLPVLLAGLNSGWQAAQLRIPLKNLERQDGNGQLRKTLQAWFACDTRPVETAQFLHIHRNTLDYRLSRIEAITDLNLSKTDDRFLLYAALQIA</sequence>
<dbReference type="InterPro" id="IPR051448">
    <property type="entry name" value="CdaR-like_regulators"/>
</dbReference>
<dbReference type="Pfam" id="PF17853">
    <property type="entry name" value="GGDEF_2"/>
    <property type="match status" value="1"/>
</dbReference>
<name>A0A3S8ZW32_9NEIS</name>
<evidence type="ECO:0000313" key="6">
    <source>
        <dbReference type="Proteomes" id="UP000282438"/>
    </source>
</evidence>
<evidence type="ECO:0000259" key="3">
    <source>
        <dbReference type="Pfam" id="PF13556"/>
    </source>
</evidence>
<dbReference type="PANTHER" id="PTHR33744">
    <property type="entry name" value="CARBOHYDRATE DIACID REGULATOR"/>
    <property type="match status" value="1"/>
</dbReference>
<accession>A0A3S8ZW32</accession>
<dbReference type="KEGG" id="iod:EJO50_15330"/>
<dbReference type="OrthoDB" id="8872837at2"/>
<dbReference type="InterPro" id="IPR025736">
    <property type="entry name" value="PucR_C-HTH_dom"/>
</dbReference>
<evidence type="ECO:0000313" key="5">
    <source>
        <dbReference type="EMBL" id="AZN37720.1"/>
    </source>
</evidence>
<dbReference type="RefSeq" id="WP_125975617.1">
    <property type="nucleotide sequence ID" value="NZ_CP034433.1"/>
</dbReference>
<dbReference type="InterPro" id="IPR042070">
    <property type="entry name" value="PucR_C-HTH_sf"/>
</dbReference>
<evidence type="ECO:0000259" key="2">
    <source>
        <dbReference type="Pfam" id="PF05651"/>
    </source>
</evidence>
<evidence type="ECO:0000259" key="4">
    <source>
        <dbReference type="Pfam" id="PF17853"/>
    </source>
</evidence>
<protein>
    <submittedName>
        <fullName evidence="5">Carbohydrate diacid regulon transcriptional regulator CdaR</fullName>
    </submittedName>
</protein>
<reference evidence="5 6" key="1">
    <citation type="submission" date="2018-12" db="EMBL/GenBank/DDBJ databases">
        <title>Complete genome sequence of Iodobacter sp. H11R3.</title>
        <authorList>
            <person name="Bae J.-W."/>
        </authorList>
    </citation>
    <scope>NUCLEOTIDE SEQUENCE [LARGE SCALE GENOMIC DNA]</scope>
    <source>
        <strain evidence="5 6">H11R3</strain>
    </source>
</reference>
<dbReference type="InterPro" id="IPR008599">
    <property type="entry name" value="Diacid_rec"/>
</dbReference>
<dbReference type="AlphaFoldDB" id="A0A3S8ZW32"/>
<proteinExistence type="inferred from homology"/>
<dbReference type="Proteomes" id="UP000282438">
    <property type="component" value="Chromosome"/>
</dbReference>
<dbReference type="PANTHER" id="PTHR33744:SF15">
    <property type="entry name" value="CARBOHYDRATE DIACID REGULATOR"/>
    <property type="match status" value="1"/>
</dbReference>
<feature type="domain" description="PucR C-terminal helix-turn-helix" evidence="3">
    <location>
        <begin position="322"/>
        <end position="380"/>
    </location>
</feature>
<dbReference type="EMBL" id="CP034433">
    <property type="protein sequence ID" value="AZN37720.1"/>
    <property type="molecule type" value="Genomic_DNA"/>
</dbReference>
<dbReference type="Pfam" id="PF13556">
    <property type="entry name" value="HTH_30"/>
    <property type="match status" value="1"/>
</dbReference>
<feature type="domain" description="CdaR GGDEF-like" evidence="4">
    <location>
        <begin position="141"/>
        <end position="272"/>
    </location>
</feature>
<evidence type="ECO:0000256" key="1">
    <source>
        <dbReference type="ARBA" id="ARBA00006754"/>
    </source>
</evidence>
<keyword evidence="6" id="KW-1185">Reference proteome</keyword>
<dbReference type="InterPro" id="IPR041522">
    <property type="entry name" value="CdaR_GGDEF"/>
</dbReference>
<comment type="similarity">
    <text evidence="1">Belongs to the CdaR family.</text>
</comment>
<dbReference type="Pfam" id="PF05651">
    <property type="entry name" value="Diacid_rec"/>
    <property type="match status" value="1"/>
</dbReference>
<dbReference type="Gene3D" id="1.10.10.2840">
    <property type="entry name" value="PucR C-terminal helix-turn-helix domain"/>
    <property type="match status" value="1"/>
</dbReference>
<organism evidence="5 6">
    <name type="scientific">Iodobacter ciconiae</name>
    <dbReference type="NCBI Taxonomy" id="2496266"/>
    <lineage>
        <taxon>Bacteria</taxon>
        <taxon>Pseudomonadati</taxon>
        <taxon>Pseudomonadota</taxon>
        <taxon>Betaproteobacteria</taxon>
        <taxon>Neisseriales</taxon>
        <taxon>Chitinibacteraceae</taxon>
        <taxon>Iodobacter</taxon>
    </lineage>
</organism>
<feature type="domain" description="Putative sugar diacid recognition" evidence="2">
    <location>
        <begin position="4"/>
        <end position="137"/>
    </location>
</feature>